<keyword evidence="1 2" id="KW-0694">RNA-binding</keyword>
<dbReference type="InterPro" id="IPR012677">
    <property type="entry name" value="Nucleotide-bd_a/b_plait_sf"/>
</dbReference>
<dbReference type="Gene3D" id="3.30.70.330">
    <property type="match status" value="1"/>
</dbReference>
<dbReference type="RefSeq" id="XP_022752784.1">
    <property type="nucleotide sequence ID" value="XM_022897049.1"/>
</dbReference>
<dbReference type="PROSITE" id="PS50102">
    <property type="entry name" value="RRM"/>
    <property type="match status" value="1"/>
</dbReference>
<evidence type="ECO:0000313" key="6">
    <source>
        <dbReference type="RefSeq" id="XP_022752785.1"/>
    </source>
</evidence>
<evidence type="ECO:0000259" key="3">
    <source>
        <dbReference type="PROSITE" id="PS50102"/>
    </source>
</evidence>
<gene>
    <name evidence="5" type="primary">LOC111301422</name>
    <name evidence="6" type="synonym">LOC111301424</name>
</gene>
<dbReference type="RefSeq" id="XP_022752785.1">
    <property type="nucleotide sequence ID" value="XM_022897050.1"/>
</dbReference>
<keyword evidence="4" id="KW-1185">Reference proteome</keyword>
<name>A0A6P5ZJ42_DURZI</name>
<organism evidence="4 5">
    <name type="scientific">Durio zibethinus</name>
    <name type="common">Durian</name>
    <dbReference type="NCBI Taxonomy" id="66656"/>
    <lineage>
        <taxon>Eukaryota</taxon>
        <taxon>Viridiplantae</taxon>
        <taxon>Streptophyta</taxon>
        <taxon>Embryophyta</taxon>
        <taxon>Tracheophyta</taxon>
        <taxon>Spermatophyta</taxon>
        <taxon>Magnoliopsida</taxon>
        <taxon>eudicotyledons</taxon>
        <taxon>Gunneridae</taxon>
        <taxon>Pentapetalae</taxon>
        <taxon>rosids</taxon>
        <taxon>malvids</taxon>
        <taxon>Malvales</taxon>
        <taxon>Malvaceae</taxon>
        <taxon>Helicteroideae</taxon>
        <taxon>Durio</taxon>
    </lineage>
</organism>
<accession>A0A6P5ZJ42</accession>
<dbReference type="SUPFAM" id="SSF54928">
    <property type="entry name" value="RNA-binding domain, RBD"/>
    <property type="match status" value="1"/>
</dbReference>
<feature type="domain" description="RRM" evidence="3">
    <location>
        <begin position="7"/>
        <end position="85"/>
    </location>
</feature>
<dbReference type="AlphaFoldDB" id="A0A6P5ZJ42"/>
<dbReference type="GeneID" id="111301422"/>
<evidence type="ECO:0000313" key="4">
    <source>
        <dbReference type="Proteomes" id="UP000515121"/>
    </source>
</evidence>
<dbReference type="Pfam" id="PF00076">
    <property type="entry name" value="RRM_1"/>
    <property type="match status" value="1"/>
</dbReference>
<dbReference type="InterPro" id="IPR052462">
    <property type="entry name" value="SLIRP/GR-RBP-like"/>
</dbReference>
<dbReference type="KEGG" id="dzi:111301422"/>
<sequence length="94" mass="10848">MAKRLGSRLFINKLSYFTTRHELKTLFSQFGVVKDAKVIRDPKTLRSKGFGFVTFETESEAQKAMKAMNGRFVRARMMFVEFANDRSPEIDSDS</sequence>
<proteinExistence type="predicted"/>
<evidence type="ECO:0000313" key="5">
    <source>
        <dbReference type="RefSeq" id="XP_022752784.1"/>
    </source>
</evidence>
<dbReference type="SMART" id="SM00360">
    <property type="entry name" value="RRM"/>
    <property type="match status" value="1"/>
</dbReference>
<reference evidence="5 6" key="1">
    <citation type="submission" date="2025-04" db="UniProtKB">
        <authorList>
            <consortium name="RefSeq"/>
        </authorList>
    </citation>
    <scope>IDENTIFICATION</scope>
    <source>
        <tissue evidence="5 6">Fruit stalk</tissue>
    </source>
</reference>
<dbReference type="PANTHER" id="PTHR48027">
    <property type="entry name" value="HETEROGENEOUS NUCLEAR RIBONUCLEOPROTEIN 87F-RELATED"/>
    <property type="match status" value="1"/>
</dbReference>
<dbReference type="KEGG" id="dzi:111301424"/>
<evidence type="ECO:0000256" key="2">
    <source>
        <dbReference type="PROSITE-ProRule" id="PRU00176"/>
    </source>
</evidence>
<dbReference type="OrthoDB" id="439808at2759"/>
<dbReference type="Proteomes" id="UP000515121">
    <property type="component" value="Unplaced"/>
</dbReference>
<evidence type="ECO:0000256" key="1">
    <source>
        <dbReference type="ARBA" id="ARBA00022884"/>
    </source>
</evidence>
<dbReference type="InterPro" id="IPR035979">
    <property type="entry name" value="RBD_domain_sf"/>
</dbReference>
<protein>
    <submittedName>
        <fullName evidence="5 6">Small RNA-binding protein 11, chloroplastic-like</fullName>
    </submittedName>
</protein>
<dbReference type="GO" id="GO:0003723">
    <property type="term" value="F:RNA binding"/>
    <property type="evidence" value="ECO:0007669"/>
    <property type="project" value="UniProtKB-UniRule"/>
</dbReference>
<dbReference type="InterPro" id="IPR000504">
    <property type="entry name" value="RRM_dom"/>
</dbReference>